<protein>
    <submittedName>
        <fullName evidence="2">CYFA0S06e00870g1_1</fullName>
    </submittedName>
</protein>
<gene>
    <name evidence="2" type="ORF">CYFA0S_06e00870g</name>
</gene>
<organism evidence="2">
    <name type="scientific">Cyberlindnera fabianii</name>
    <name type="common">Yeast</name>
    <name type="synonym">Hansenula fabianii</name>
    <dbReference type="NCBI Taxonomy" id="36022"/>
    <lineage>
        <taxon>Eukaryota</taxon>
        <taxon>Fungi</taxon>
        <taxon>Dikarya</taxon>
        <taxon>Ascomycota</taxon>
        <taxon>Saccharomycotina</taxon>
        <taxon>Saccharomycetes</taxon>
        <taxon>Phaffomycetales</taxon>
        <taxon>Phaffomycetaceae</taxon>
        <taxon>Cyberlindnera</taxon>
    </lineage>
</organism>
<proteinExistence type="predicted"/>
<name>A0A061B238_CYBFA</name>
<dbReference type="PhylomeDB" id="A0A061B238"/>
<dbReference type="EMBL" id="LK052891">
    <property type="protein sequence ID" value="CDR41063.1"/>
    <property type="molecule type" value="Genomic_DNA"/>
</dbReference>
<dbReference type="InterPro" id="IPR046341">
    <property type="entry name" value="SET_dom_sf"/>
</dbReference>
<dbReference type="SUPFAM" id="SSF82199">
    <property type="entry name" value="SET domain"/>
    <property type="match status" value="1"/>
</dbReference>
<dbReference type="PANTHER" id="PTHR12197">
    <property type="entry name" value="HISTONE-LYSINE N-METHYLTRANSFERASE SMYD"/>
    <property type="match status" value="1"/>
</dbReference>
<dbReference type="PROSITE" id="PS50280">
    <property type="entry name" value="SET"/>
    <property type="match status" value="1"/>
</dbReference>
<dbReference type="PANTHER" id="PTHR12197:SF294">
    <property type="entry name" value="POTENTIAL PROTEIN LYSINE METHYLTRANSFERASE SET6"/>
    <property type="match status" value="1"/>
</dbReference>
<evidence type="ECO:0000259" key="1">
    <source>
        <dbReference type="PROSITE" id="PS50280"/>
    </source>
</evidence>
<accession>A0A061B238</accession>
<dbReference type="Gene3D" id="2.170.270.10">
    <property type="entry name" value="SET domain"/>
    <property type="match status" value="1"/>
</dbReference>
<dbReference type="CDD" id="cd20071">
    <property type="entry name" value="SET_SMYD"/>
    <property type="match status" value="1"/>
</dbReference>
<dbReference type="InterPro" id="IPR050869">
    <property type="entry name" value="H3K4_H4K5_MeTrfase"/>
</dbReference>
<evidence type="ECO:0000313" key="2">
    <source>
        <dbReference type="EMBL" id="CDR41063.1"/>
    </source>
</evidence>
<dbReference type="AlphaFoldDB" id="A0A061B238"/>
<dbReference type="GO" id="GO:0005634">
    <property type="term" value="C:nucleus"/>
    <property type="evidence" value="ECO:0007669"/>
    <property type="project" value="TreeGrafter"/>
</dbReference>
<dbReference type="SMART" id="SM00317">
    <property type="entry name" value="SET"/>
    <property type="match status" value="1"/>
</dbReference>
<reference evidence="2" key="1">
    <citation type="journal article" date="2014" name="Genome Announc.">
        <title>Genome sequence of the yeast Cyberlindnera fabianii (Hansenula fabianii).</title>
        <authorList>
            <person name="Freel K.C."/>
            <person name="Sarilar V."/>
            <person name="Neuveglise C."/>
            <person name="Devillers H."/>
            <person name="Friedrich A."/>
            <person name="Schacherer J."/>
        </authorList>
    </citation>
    <scope>NUCLEOTIDE SEQUENCE</scope>
    <source>
        <strain evidence="2">YJS4271</strain>
    </source>
</reference>
<dbReference type="VEuPathDB" id="FungiDB:BON22_1208"/>
<dbReference type="Pfam" id="PF00856">
    <property type="entry name" value="SET"/>
    <property type="match status" value="1"/>
</dbReference>
<feature type="domain" description="SET" evidence="1">
    <location>
        <begin position="8"/>
        <end position="325"/>
    </location>
</feature>
<dbReference type="InterPro" id="IPR001214">
    <property type="entry name" value="SET_dom"/>
</dbReference>
<sequence>MTIEERPTGIEISDLFNVCQTQYGRACFAKSSIDKGTKVLCTNTGIGSTILHEFRKEVCANCFHYEYGKYAKVKLPKPEGWGKSKFLGAGLWFCSEDCLEEWKEQDPEGLLTMTYEALLVHYQMRIKHVSDEEDEKANKVVITKDVIDTNWKAIDEWDIKIQNMKKQKRQNHLPALNEEEYSSSKFVALALFNILNHHPSYEIFEELQTNEIEKISKYPVLLKSQSSVFKFLRITLPEPLQQLLTTQLIRQIFGREYGNSFAIRQITTDDSTENKEFLGYLMSPEASFFNHSCRPNLRKERFRNHMIFKATKDIAPGEQLCIDYYQLLDEPYETRQRDLAANWFFYCKCDRCIEEEHQQHQAK</sequence>
<dbReference type="OrthoDB" id="1028014at2759"/>